<dbReference type="InterPro" id="IPR023393">
    <property type="entry name" value="START-like_dom_sf"/>
</dbReference>
<name>A0A7W4W9M5_9GAMM</name>
<keyword evidence="3" id="KW-1185">Reference proteome</keyword>
<organism evidence="2 3">
    <name type="scientific">Microbulbifer rhizosphaerae</name>
    <dbReference type="NCBI Taxonomy" id="1562603"/>
    <lineage>
        <taxon>Bacteria</taxon>
        <taxon>Pseudomonadati</taxon>
        <taxon>Pseudomonadota</taxon>
        <taxon>Gammaproteobacteria</taxon>
        <taxon>Cellvibrionales</taxon>
        <taxon>Microbulbiferaceae</taxon>
        <taxon>Microbulbifer</taxon>
    </lineage>
</organism>
<reference evidence="2 3" key="1">
    <citation type="submission" date="2020-08" db="EMBL/GenBank/DDBJ databases">
        <title>Genomic Encyclopedia of Type Strains, Phase III (KMG-III): the genomes of soil and plant-associated and newly described type strains.</title>
        <authorList>
            <person name="Whitman W."/>
        </authorList>
    </citation>
    <scope>NUCLEOTIDE SEQUENCE [LARGE SCALE GENOMIC DNA]</scope>
    <source>
        <strain evidence="2 3">CECT 8799</strain>
    </source>
</reference>
<dbReference type="Gene3D" id="3.30.530.20">
    <property type="match status" value="1"/>
</dbReference>
<dbReference type="SUPFAM" id="SSF55961">
    <property type="entry name" value="Bet v1-like"/>
    <property type="match status" value="1"/>
</dbReference>
<keyword evidence="1" id="KW-0732">Signal</keyword>
<dbReference type="EMBL" id="JACHWZ010000002">
    <property type="protein sequence ID" value="MBB3059571.1"/>
    <property type="molecule type" value="Genomic_DNA"/>
</dbReference>
<dbReference type="AlphaFoldDB" id="A0A7W4W9M5"/>
<proteinExistence type="predicted"/>
<dbReference type="RefSeq" id="WP_183456125.1">
    <property type="nucleotide sequence ID" value="NZ_JACHWZ010000002.1"/>
</dbReference>
<sequence length="181" mass="20627">MKKKILLKITILLGLCVSFSSVAQINNLETNLGGSYYYVDHFETVIDKPVDEVWPHVVEMSKWMPWMAADSESNKISEGDRIHLYGGFYIEVVKIIPKKMIVLANLPNVDRGEQSQGIAMVSVAEANGKTLVSIFMSRIYNWFDSKENPQRATRESSEFSDQRKATFKDNFLVKLKQLAET</sequence>
<feature type="signal peptide" evidence="1">
    <location>
        <begin position="1"/>
        <end position="23"/>
    </location>
</feature>
<gene>
    <name evidence="2" type="ORF">FHS09_000379</name>
</gene>
<protein>
    <recommendedName>
        <fullName evidence="4">Polyketide cyclase / dehydrase and lipid transport</fullName>
    </recommendedName>
</protein>
<comment type="caution">
    <text evidence="2">The sequence shown here is derived from an EMBL/GenBank/DDBJ whole genome shotgun (WGS) entry which is preliminary data.</text>
</comment>
<evidence type="ECO:0008006" key="4">
    <source>
        <dbReference type="Google" id="ProtNLM"/>
    </source>
</evidence>
<evidence type="ECO:0000313" key="3">
    <source>
        <dbReference type="Proteomes" id="UP000535937"/>
    </source>
</evidence>
<evidence type="ECO:0000313" key="2">
    <source>
        <dbReference type="EMBL" id="MBB3059571.1"/>
    </source>
</evidence>
<accession>A0A7W4W9M5</accession>
<dbReference type="Proteomes" id="UP000535937">
    <property type="component" value="Unassembled WGS sequence"/>
</dbReference>
<evidence type="ECO:0000256" key="1">
    <source>
        <dbReference type="SAM" id="SignalP"/>
    </source>
</evidence>
<feature type="chain" id="PRO_5030544991" description="Polyketide cyclase / dehydrase and lipid transport" evidence="1">
    <location>
        <begin position="24"/>
        <end position="181"/>
    </location>
</feature>